<accession>D5E5C4</accession>
<dbReference type="Proteomes" id="UP000001845">
    <property type="component" value="Chromosome"/>
</dbReference>
<organism evidence="1 2">
    <name type="scientific">Mycoplasma crocodyli (strain ATCC 51981 / MP145)</name>
    <dbReference type="NCBI Taxonomy" id="512564"/>
    <lineage>
        <taxon>Bacteria</taxon>
        <taxon>Bacillati</taxon>
        <taxon>Mycoplasmatota</taxon>
        <taxon>Mollicutes</taxon>
        <taxon>Mycoplasmataceae</taxon>
        <taxon>Mycoplasma</taxon>
    </lineage>
</organism>
<keyword evidence="2" id="KW-1185">Reference proteome</keyword>
<dbReference type="AlphaFoldDB" id="D5E5C4"/>
<dbReference type="EMBL" id="CP001991">
    <property type="protein sequence ID" value="ADE19867.1"/>
    <property type="molecule type" value="Genomic_DNA"/>
</dbReference>
<dbReference type="OrthoDB" id="394445at2"/>
<proteinExistence type="predicted"/>
<reference evidence="2" key="1">
    <citation type="submission" date="2010-03" db="EMBL/GenBank/DDBJ databases">
        <title>The complete genome of Mycoplasma crocodyli MP145.</title>
        <authorList>
            <person name="Glass J.I."/>
            <person name="Durkin A.S."/>
            <person name="Hostetler J."/>
            <person name="Jackson J."/>
            <person name="Johnson J."/>
            <person name="May M.A."/>
            <person name="Paralanov V."/>
            <person name="Radune D."/>
            <person name="Szczypinski B."/>
            <person name="Brown D.R."/>
        </authorList>
    </citation>
    <scope>NUCLEOTIDE SEQUENCE [LARGE SCALE GENOMIC DNA]</scope>
    <source>
        <strain evidence="2">ATCC 51981 / MP145</strain>
    </source>
</reference>
<evidence type="ECO:0000313" key="1">
    <source>
        <dbReference type="EMBL" id="ADE19867.1"/>
    </source>
</evidence>
<gene>
    <name evidence="1" type="ordered locus">MCRO_0324</name>
</gene>
<dbReference type="HOGENOM" id="CLU_675820_0_0_14"/>
<reference key="2">
    <citation type="submission" date="2010-03" db="EMBL/GenBank/DDBJ databases">
        <authorList>
            <person name="Ma Z."/>
            <person name="Wang X."/>
            <person name="Liu H."/>
        </authorList>
    </citation>
    <scope>NUCLEOTIDE SEQUENCE</scope>
    <source>
        <strain>MP145</strain>
    </source>
</reference>
<dbReference type="eggNOG" id="ENOG502ZXIY">
    <property type="taxonomic scope" value="Bacteria"/>
</dbReference>
<reference evidence="1 2" key="3">
    <citation type="journal article" date="2011" name="J. Bacteriol.">
        <title>Genome sequences of Mycoplasma alligatoris A21JP2T and Mycoplasma crocodyli MP145T.</title>
        <authorList>
            <person name="Brown D.R."/>
            <person name="Farmerie W.G."/>
            <person name="May M."/>
            <person name="Benders G.A."/>
            <person name="Durkin A.S."/>
            <person name="Hlavinka K."/>
            <person name="Hostetler J."/>
            <person name="Jackson J."/>
            <person name="Johnson J."/>
            <person name="Miller R.H."/>
            <person name="Paralanov V."/>
            <person name="Radune D."/>
            <person name="Szczypinski B."/>
            <person name="Glass J.I."/>
        </authorList>
    </citation>
    <scope>NUCLEOTIDE SEQUENCE [LARGE SCALE GENOMIC DNA]</scope>
    <source>
        <strain evidence="2">ATCC 51981 / MP145</strain>
    </source>
</reference>
<evidence type="ECO:0008006" key="3">
    <source>
        <dbReference type="Google" id="ProtNLM"/>
    </source>
</evidence>
<dbReference type="NCBIfam" id="NF045952">
    <property type="entry name" value="MAG4270_fam"/>
    <property type="match status" value="1"/>
</dbReference>
<protein>
    <recommendedName>
        <fullName evidence="3">HNH nuclease domain-containing protein</fullName>
    </recommendedName>
</protein>
<evidence type="ECO:0000313" key="2">
    <source>
        <dbReference type="Proteomes" id="UP000001845"/>
    </source>
</evidence>
<dbReference type="RefSeq" id="WP_013054643.1">
    <property type="nucleotide sequence ID" value="NC_014014.1"/>
</dbReference>
<name>D5E5C4_MYCCM</name>
<sequence>MYEVELWNINNYSYITLDFKTKNFDNPGSRTKCNGIIKLCIEKSGRILDYIIEFKTISIDIMTTQSWFENKCNNFRLRSDMFKYIFDENIEQIPRPNINKNKIITLNDRQINSLNNWFYNNYFGTLKNIISLLKGNNAGGSFSKPQNSEIKITSELSRKDNAVMFIDILKYKSNTNNEISLKKRIDSFLDYQFIRNSNLTQFYENINHRVFKELYKLLHETGLNKIQRYNNCIKEIQLIINNVDQKIKQGLKEIEKSRSARLSRSNLVFNATNNFENAHIYNVKDIKEDYKTESWKLLEGKKNNEISSFINKIIDKKFLDKFINYTCDIENLLDLSSNVHLLFDKNYFTYDLEGNLIKIKNFNELKANQINELSEYKKIPKECLTKKRKEYLKNRNQRIFKNQRPAH</sequence>
<dbReference type="KEGG" id="mcd:MCRO_0324"/>